<keyword evidence="7" id="KW-0084">Basement membrane</keyword>
<gene>
    <name evidence="15" type="primary">LOC105897852</name>
</gene>
<dbReference type="InterPro" id="IPR050525">
    <property type="entry name" value="ECM_Assembly_Org"/>
</dbReference>
<keyword evidence="5 11" id="KW-0732">Signal</keyword>
<dbReference type="SUPFAM" id="SSF49265">
    <property type="entry name" value="Fibronectin type III"/>
    <property type="match status" value="2"/>
</dbReference>
<dbReference type="SUPFAM" id="SSF53300">
    <property type="entry name" value="vWA-like"/>
    <property type="match status" value="1"/>
</dbReference>
<evidence type="ECO:0000313" key="14">
    <source>
        <dbReference type="Proteomes" id="UP000515152"/>
    </source>
</evidence>
<dbReference type="PRINTS" id="PR00453">
    <property type="entry name" value="VWFADOMAIN"/>
</dbReference>
<accession>A0A6P3VTV5</accession>
<keyword evidence="2" id="KW-0964">Secreted</keyword>
<dbReference type="GeneID" id="105897852"/>
<organism evidence="14 15">
    <name type="scientific">Clupea harengus</name>
    <name type="common">Atlantic herring</name>
    <dbReference type="NCBI Taxonomy" id="7950"/>
    <lineage>
        <taxon>Eukaryota</taxon>
        <taxon>Metazoa</taxon>
        <taxon>Chordata</taxon>
        <taxon>Craniata</taxon>
        <taxon>Vertebrata</taxon>
        <taxon>Euteleostomi</taxon>
        <taxon>Actinopterygii</taxon>
        <taxon>Neopterygii</taxon>
        <taxon>Teleostei</taxon>
        <taxon>Clupei</taxon>
        <taxon>Clupeiformes</taxon>
        <taxon>Clupeoidei</taxon>
        <taxon>Clupeidae</taxon>
        <taxon>Clupea</taxon>
    </lineage>
</organism>
<evidence type="ECO:0000256" key="3">
    <source>
        <dbReference type="ARBA" id="ARBA00022530"/>
    </source>
</evidence>
<feature type="domain" description="Fibronectin type-III" evidence="13">
    <location>
        <begin position="328"/>
        <end position="420"/>
    </location>
</feature>
<dbReference type="Pfam" id="PF00041">
    <property type="entry name" value="fn3"/>
    <property type="match status" value="2"/>
</dbReference>
<dbReference type="Gene3D" id="3.40.50.410">
    <property type="entry name" value="von Willebrand factor, type A domain"/>
    <property type="match status" value="1"/>
</dbReference>
<evidence type="ECO:0000259" key="13">
    <source>
        <dbReference type="PROSITE" id="PS50853"/>
    </source>
</evidence>
<evidence type="ECO:0000313" key="15">
    <source>
        <dbReference type="RefSeq" id="XP_012680285.1"/>
    </source>
</evidence>
<evidence type="ECO:0000256" key="11">
    <source>
        <dbReference type="SAM" id="SignalP"/>
    </source>
</evidence>
<proteinExistence type="predicted"/>
<dbReference type="Pfam" id="PF00092">
    <property type="entry name" value="VWA"/>
    <property type="match status" value="1"/>
</dbReference>
<dbReference type="RefSeq" id="XP_012680285.1">
    <property type="nucleotide sequence ID" value="XM_012824831.3"/>
</dbReference>
<dbReference type="PANTHER" id="PTHR24020">
    <property type="entry name" value="COLLAGEN ALPHA"/>
    <property type="match status" value="1"/>
</dbReference>
<evidence type="ECO:0000259" key="12">
    <source>
        <dbReference type="PROSITE" id="PS50234"/>
    </source>
</evidence>
<name>A0A6P3VTV5_CLUHA</name>
<evidence type="ECO:0000256" key="8">
    <source>
        <dbReference type="ARBA" id="ARBA00023157"/>
    </source>
</evidence>
<protein>
    <recommendedName>
        <fullName evidence="9">von Willebrand factor A domain-containing protein 1</fullName>
    </recommendedName>
</protein>
<evidence type="ECO:0000256" key="2">
    <source>
        <dbReference type="ARBA" id="ARBA00022525"/>
    </source>
</evidence>
<feature type="chain" id="PRO_5027714273" description="von Willebrand factor A domain-containing protein 1" evidence="11">
    <location>
        <begin position="21"/>
        <end position="514"/>
    </location>
</feature>
<keyword evidence="3" id="KW-0272">Extracellular matrix</keyword>
<evidence type="ECO:0000256" key="7">
    <source>
        <dbReference type="ARBA" id="ARBA00022869"/>
    </source>
</evidence>
<dbReference type="InterPro" id="IPR036116">
    <property type="entry name" value="FN3_sf"/>
</dbReference>
<dbReference type="InterPro" id="IPR002035">
    <property type="entry name" value="VWF_A"/>
</dbReference>
<feature type="domain" description="Fibronectin type-III" evidence="13">
    <location>
        <begin position="216"/>
        <end position="322"/>
    </location>
</feature>
<dbReference type="PROSITE" id="PS50234">
    <property type="entry name" value="VWFA"/>
    <property type="match status" value="1"/>
</dbReference>
<dbReference type="InterPro" id="IPR036465">
    <property type="entry name" value="vWFA_dom_sf"/>
</dbReference>
<comment type="function">
    <text evidence="10">Promotes matrix assembly. Involved in the organization of skeletal muscles and in the formation of neuromuscular junctions.</text>
</comment>
<dbReference type="InterPro" id="IPR003961">
    <property type="entry name" value="FN3_dom"/>
</dbReference>
<evidence type="ECO:0000256" key="10">
    <source>
        <dbReference type="ARBA" id="ARBA00046169"/>
    </source>
</evidence>
<keyword evidence="14" id="KW-1185">Reference proteome</keyword>
<dbReference type="CDD" id="cd01450">
    <property type="entry name" value="vWFA_subfamily_ECM"/>
    <property type="match status" value="1"/>
</dbReference>
<evidence type="ECO:0000256" key="5">
    <source>
        <dbReference type="ARBA" id="ARBA00022729"/>
    </source>
</evidence>
<dbReference type="Proteomes" id="UP000515152">
    <property type="component" value="Chromosome 5"/>
</dbReference>
<dbReference type="AlphaFoldDB" id="A0A6P3VTV5"/>
<sequence length="514" mass="56221">MHWSTLAFLIAGVVLRPSEAQDALPVTVLNCCEGDIVIVLDASSSVAAYEFTHMVHFLSELFRPFMLGRGHVRVGLLQVGTEPQLAFDLDTHTTQGGLYWAIRNTQQLQGDTNTAAALRLAQGTLGVSPGAERREGPPKVLLWLTDGVEPGPMDEPMAELRQAGVAVLAVSTGSGNYQVFRRLVTPPVEEHLHFVDVDDFGIITEDVRNAIIEIIQAERLQVRDVTSRSAVLQWRPVLTAGTGTYKLSYEPLVDGLTPVSPGTSTSTSTIWGQRVRQTLPGDYSTVELTSLRPGTKYTVSLTPESNQQLHKPLGVTFTTLSDVPKVLSPTTVSISEVGPDHLRVSWGPQQPSRVRRYQVEYAVLPVGEVQTVIFSGHENSTLLTRLQPNSIYLVTVSALHFTGQERAMSVKACTQEVLPPLEDLHLKPMGQDSARVEWRGRAEIVQGYWVSWDGARPSPSRQPSSSSSLYLPSDSGSTVLTNLAPNSRVCVSPVYRTARGQGLCCTHTHSETWQ</sequence>
<evidence type="ECO:0000256" key="6">
    <source>
        <dbReference type="ARBA" id="ARBA00022737"/>
    </source>
</evidence>
<dbReference type="OrthoDB" id="9949424at2759"/>
<dbReference type="InterPro" id="IPR013783">
    <property type="entry name" value="Ig-like_fold"/>
</dbReference>
<dbReference type="SMART" id="SM00060">
    <property type="entry name" value="FN3"/>
    <property type="match status" value="3"/>
</dbReference>
<feature type="domain" description="VWFA" evidence="12">
    <location>
        <begin position="35"/>
        <end position="211"/>
    </location>
</feature>
<dbReference type="PROSITE" id="PS50853">
    <property type="entry name" value="FN3"/>
    <property type="match status" value="2"/>
</dbReference>
<comment type="subcellular location">
    <subcellularLocation>
        <location evidence="1">Secreted</location>
        <location evidence="1">Extracellular space</location>
        <location evidence="1">Extracellular matrix</location>
        <location evidence="1">Basement membrane</location>
    </subcellularLocation>
</comment>
<dbReference type="SMART" id="SM00327">
    <property type="entry name" value="VWA"/>
    <property type="match status" value="1"/>
</dbReference>
<evidence type="ECO:0000256" key="1">
    <source>
        <dbReference type="ARBA" id="ARBA00004302"/>
    </source>
</evidence>
<keyword evidence="6" id="KW-0677">Repeat</keyword>
<feature type="signal peptide" evidence="11">
    <location>
        <begin position="1"/>
        <end position="20"/>
    </location>
</feature>
<keyword evidence="4" id="KW-0597">Phosphoprotein</keyword>
<reference evidence="15" key="1">
    <citation type="submission" date="2025-08" db="UniProtKB">
        <authorList>
            <consortium name="RefSeq"/>
        </authorList>
    </citation>
    <scope>IDENTIFICATION</scope>
</reference>
<dbReference type="PANTHER" id="PTHR24020:SF77">
    <property type="entry name" value="VON WILLEBRAND FACTOR A DOMAIN-CONTAINING PROTEIN 1"/>
    <property type="match status" value="1"/>
</dbReference>
<evidence type="ECO:0000256" key="4">
    <source>
        <dbReference type="ARBA" id="ARBA00022553"/>
    </source>
</evidence>
<dbReference type="Gene3D" id="2.60.40.10">
    <property type="entry name" value="Immunoglobulins"/>
    <property type="match status" value="3"/>
</dbReference>
<evidence type="ECO:0000256" key="9">
    <source>
        <dbReference type="ARBA" id="ARBA00029542"/>
    </source>
</evidence>
<keyword evidence="8" id="KW-1015">Disulfide bond</keyword>
<dbReference type="KEGG" id="char:105897852"/>
<dbReference type="GO" id="GO:0005604">
    <property type="term" value="C:basement membrane"/>
    <property type="evidence" value="ECO:0007669"/>
    <property type="project" value="UniProtKB-SubCell"/>
</dbReference>
<dbReference type="CDD" id="cd00063">
    <property type="entry name" value="FN3"/>
    <property type="match status" value="2"/>
</dbReference>